<dbReference type="OrthoDB" id="10262609at2759"/>
<name>A0A4Z1TC95_GIAMU</name>
<reference evidence="1 2" key="1">
    <citation type="submission" date="2019-05" db="EMBL/GenBank/DDBJ databases">
        <title>The compact genome of Giardia muris reveals important steps in the evolution of intestinal protozoan parasites.</title>
        <authorList>
            <person name="Xu F."/>
            <person name="Jimenez-Gonzalez A."/>
            <person name="Einarsson E."/>
            <person name="Astvaldsson A."/>
            <person name="Peirasmaki D."/>
            <person name="Eckmann L."/>
            <person name="Andersson J.O."/>
            <person name="Svard S.G."/>
            <person name="Jerlstrom-Hultqvist J."/>
        </authorList>
    </citation>
    <scope>NUCLEOTIDE SEQUENCE [LARGE SCALE GENOMIC DNA]</scope>
    <source>
        <strain evidence="1 2">Roberts-Thomson</strain>
    </source>
</reference>
<dbReference type="SUPFAM" id="SSF101152">
    <property type="entry name" value="Mob1/phocein"/>
    <property type="match status" value="1"/>
</dbReference>
<dbReference type="Pfam" id="PF03637">
    <property type="entry name" value="Mob1_phocein"/>
    <property type="match status" value="1"/>
</dbReference>
<dbReference type="EMBL" id="VDLU01000001">
    <property type="protein sequence ID" value="TNJ30179.1"/>
    <property type="molecule type" value="Genomic_DNA"/>
</dbReference>
<dbReference type="InterPro" id="IPR005301">
    <property type="entry name" value="MOB_kinase_act_fam"/>
</dbReference>
<dbReference type="InterPro" id="IPR036703">
    <property type="entry name" value="MOB_kinase_act_sf"/>
</dbReference>
<dbReference type="Proteomes" id="UP000315496">
    <property type="component" value="Chromosome 1"/>
</dbReference>
<dbReference type="Gene3D" id="1.20.140.30">
    <property type="entry name" value="MOB kinase activator"/>
    <property type="match status" value="1"/>
</dbReference>
<dbReference type="VEuPathDB" id="GiardiaDB:GMRT_14280"/>
<keyword evidence="2" id="KW-1185">Reference proteome</keyword>
<organism evidence="1 2">
    <name type="scientific">Giardia muris</name>
    <dbReference type="NCBI Taxonomy" id="5742"/>
    <lineage>
        <taxon>Eukaryota</taxon>
        <taxon>Metamonada</taxon>
        <taxon>Diplomonadida</taxon>
        <taxon>Hexamitidae</taxon>
        <taxon>Giardiinae</taxon>
        <taxon>Giardia</taxon>
    </lineage>
</organism>
<dbReference type="PANTHER" id="PTHR22599">
    <property type="entry name" value="MPS ONE BINDER KINASE ACTIVATOR-LIKE MOB"/>
    <property type="match status" value="1"/>
</dbReference>
<gene>
    <name evidence="1" type="ORF">GMRT_14280</name>
</gene>
<sequence>MTFVVEAGMPDPRPYPSSYYDERKILRLPKVLNETTDPRVIQSAIRDYLDSLMRACPSQLDPFFELGSCSSAITSKILRFENLRLILQEMSHLLSCLADVCDKTTCPTMLATPEWKFLCTVHSSDPQDCCAISYCSHLLDSGEPNFVKSCSADFLNSGNKAQVQEAQKTYSFLERRSYRILAHAHFHHKEVFTEFERKRYLYRRFLKYLTIWAPKQPTQLVPTIDLEGV</sequence>
<evidence type="ECO:0000313" key="1">
    <source>
        <dbReference type="EMBL" id="TNJ30179.1"/>
    </source>
</evidence>
<dbReference type="SMART" id="SM01388">
    <property type="entry name" value="Mob1_phocein"/>
    <property type="match status" value="1"/>
</dbReference>
<evidence type="ECO:0000313" key="2">
    <source>
        <dbReference type="Proteomes" id="UP000315496"/>
    </source>
</evidence>
<dbReference type="AlphaFoldDB" id="A0A4Z1TC95"/>
<accession>A0A4Z1TC95</accession>
<comment type="caution">
    <text evidence="1">The sequence shown here is derived from an EMBL/GenBank/DDBJ whole genome shotgun (WGS) entry which is preliminary data.</text>
</comment>
<protein>
    <submittedName>
        <fullName evidence="1">Preimplantation protein 3</fullName>
    </submittedName>
</protein>
<proteinExistence type="predicted"/>